<keyword evidence="2" id="KW-0675">Receptor</keyword>
<protein>
    <submittedName>
        <fullName evidence="2">Fc receptor-like protein 2 isoform X2</fullName>
    </submittedName>
</protein>
<sequence>MKTPSVSLPRVPLVLPVAGVSVLLPSDRLVSQSKLPQFSKGESVSLRLARPYSASAPLPAGSPSAAAEDRNKPAASMETIHHLEEYEDNTADVINEYYL</sequence>
<keyword evidence="3" id="KW-1185">Reference proteome</keyword>
<dbReference type="Proteomes" id="UP001279410">
    <property type="component" value="Unassembled WGS sequence"/>
</dbReference>
<dbReference type="AlphaFoldDB" id="A0AAD3M4X1"/>
<dbReference type="EMBL" id="BRZM01003351">
    <property type="protein sequence ID" value="GLD47608.1"/>
    <property type="molecule type" value="Genomic_DNA"/>
</dbReference>
<reference evidence="2" key="1">
    <citation type="submission" date="2022-08" db="EMBL/GenBank/DDBJ databases">
        <title>Genome sequencing of akame (Lates japonicus).</title>
        <authorList>
            <person name="Hashiguchi Y."/>
            <person name="Takahashi H."/>
        </authorList>
    </citation>
    <scope>NUCLEOTIDE SEQUENCE</scope>
    <source>
        <strain evidence="2">Kochi</strain>
    </source>
</reference>
<comment type="caution">
    <text evidence="2">The sequence shown here is derived from an EMBL/GenBank/DDBJ whole genome shotgun (WGS) entry which is preliminary data.</text>
</comment>
<evidence type="ECO:0000256" key="1">
    <source>
        <dbReference type="SAM" id="MobiDB-lite"/>
    </source>
</evidence>
<evidence type="ECO:0000313" key="3">
    <source>
        <dbReference type="Proteomes" id="UP001279410"/>
    </source>
</evidence>
<name>A0AAD3M4X1_LATJO</name>
<proteinExistence type="predicted"/>
<evidence type="ECO:0000313" key="2">
    <source>
        <dbReference type="EMBL" id="GLD47608.1"/>
    </source>
</evidence>
<organism evidence="2 3">
    <name type="scientific">Lates japonicus</name>
    <name type="common">Japanese lates</name>
    <dbReference type="NCBI Taxonomy" id="270547"/>
    <lineage>
        <taxon>Eukaryota</taxon>
        <taxon>Metazoa</taxon>
        <taxon>Chordata</taxon>
        <taxon>Craniata</taxon>
        <taxon>Vertebrata</taxon>
        <taxon>Euteleostomi</taxon>
        <taxon>Actinopterygii</taxon>
        <taxon>Neopterygii</taxon>
        <taxon>Teleostei</taxon>
        <taxon>Neoteleostei</taxon>
        <taxon>Acanthomorphata</taxon>
        <taxon>Carangaria</taxon>
        <taxon>Carangaria incertae sedis</taxon>
        <taxon>Centropomidae</taxon>
        <taxon>Lates</taxon>
    </lineage>
</organism>
<feature type="region of interest" description="Disordered" evidence="1">
    <location>
        <begin position="54"/>
        <end position="73"/>
    </location>
</feature>
<gene>
    <name evidence="2" type="ORF">AKAME5_002720400</name>
</gene>
<feature type="compositionally biased region" description="Low complexity" evidence="1">
    <location>
        <begin position="54"/>
        <end position="66"/>
    </location>
</feature>
<accession>A0AAD3M4X1</accession>